<keyword evidence="5" id="KW-0732">Signal</keyword>
<feature type="chain" id="PRO_5037885870" description="N-acetylmuramoyl-L-alanine amidase" evidence="5">
    <location>
        <begin position="19"/>
        <end position="162"/>
    </location>
</feature>
<reference evidence="8" key="1">
    <citation type="submission" date="2022-11" db="UniProtKB">
        <authorList>
            <consortium name="WormBaseParasite"/>
        </authorList>
    </citation>
    <scope>IDENTIFICATION</scope>
</reference>
<evidence type="ECO:0000256" key="4">
    <source>
        <dbReference type="ARBA" id="ARBA00023316"/>
    </source>
</evidence>
<dbReference type="PANTHER" id="PTHR30417:SF1">
    <property type="entry name" value="N-ACETYLMURAMOYL-L-ALANINE AMIDASE AMID"/>
    <property type="match status" value="1"/>
</dbReference>
<dbReference type="WBParaSite" id="PSAMB.scaffold12901size2527.g35169.t1">
    <property type="protein sequence ID" value="PSAMB.scaffold12901size2527.g35169.t1"/>
    <property type="gene ID" value="PSAMB.scaffold12901size2527.g35169"/>
</dbReference>
<evidence type="ECO:0000259" key="6">
    <source>
        <dbReference type="SMART" id="SM00644"/>
    </source>
</evidence>
<evidence type="ECO:0000313" key="8">
    <source>
        <dbReference type="WBParaSite" id="PSAMB.scaffold12901size2527.g35169.t1"/>
    </source>
</evidence>
<dbReference type="CDD" id="cd06583">
    <property type="entry name" value="PGRP"/>
    <property type="match status" value="1"/>
</dbReference>
<organism evidence="7 8">
    <name type="scientific">Plectus sambesii</name>
    <dbReference type="NCBI Taxonomy" id="2011161"/>
    <lineage>
        <taxon>Eukaryota</taxon>
        <taxon>Metazoa</taxon>
        <taxon>Ecdysozoa</taxon>
        <taxon>Nematoda</taxon>
        <taxon>Chromadorea</taxon>
        <taxon>Plectida</taxon>
        <taxon>Plectina</taxon>
        <taxon>Plectoidea</taxon>
        <taxon>Plectidae</taxon>
        <taxon>Plectus</taxon>
    </lineage>
</organism>
<evidence type="ECO:0000256" key="2">
    <source>
        <dbReference type="ARBA" id="ARBA00011901"/>
    </source>
</evidence>
<dbReference type="Gene3D" id="3.40.80.10">
    <property type="entry name" value="Peptidoglycan recognition protein-like"/>
    <property type="match status" value="1"/>
</dbReference>
<dbReference type="EC" id="3.5.1.28" evidence="2"/>
<dbReference type="InterPro" id="IPR051206">
    <property type="entry name" value="NAMLAA_amidase_2"/>
</dbReference>
<comment type="catalytic activity">
    <reaction evidence="1">
        <text>Hydrolyzes the link between N-acetylmuramoyl residues and L-amino acid residues in certain cell-wall glycopeptides.</text>
        <dbReference type="EC" id="3.5.1.28"/>
    </reaction>
</comment>
<dbReference type="InterPro" id="IPR002502">
    <property type="entry name" value="Amidase_domain"/>
</dbReference>
<dbReference type="SMART" id="SM00644">
    <property type="entry name" value="Ami_2"/>
    <property type="match status" value="1"/>
</dbReference>
<accession>A0A914UV77</accession>
<dbReference type="PANTHER" id="PTHR30417">
    <property type="entry name" value="N-ACETYLMURAMOYL-L-ALANINE AMIDASE AMID"/>
    <property type="match status" value="1"/>
</dbReference>
<keyword evidence="4" id="KW-0961">Cell wall biogenesis/degradation</keyword>
<dbReference type="GO" id="GO:0071555">
    <property type="term" value="P:cell wall organization"/>
    <property type="evidence" value="ECO:0007669"/>
    <property type="project" value="UniProtKB-KW"/>
</dbReference>
<name>A0A914UV77_9BILA</name>
<dbReference type="Pfam" id="PF01510">
    <property type="entry name" value="Amidase_2"/>
    <property type="match status" value="1"/>
</dbReference>
<sequence length="162" mass="17960">MILLINAAFLLTTHLVMTTALNIVDWRNQTTYWDARTGGIYALVLHHTVTPTAQGTLDVLNTRRLSIHYIADKNGTIYQTVDEANRAWHTGTGVWGNFVDMNDVSVGIEIVNSGDEPFPEVQEMAVAALSKAIVGRYGILPKNIVSHADFDPRNKEDVSGYF</sequence>
<dbReference type="Proteomes" id="UP000887566">
    <property type="component" value="Unplaced"/>
</dbReference>
<evidence type="ECO:0000256" key="1">
    <source>
        <dbReference type="ARBA" id="ARBA00001561"/>
    </source>
</evidence>
<dbReference type="GO" id="GO:0009253">
    <property type="term" value="P:peptidoglycan catabolic process"/>
    <property type="evidence" value="ECO:0007669"/>
    <property type="project" value="InterPro"/>
</dbReference>
<dbReference type="InterPro" id="IPR036505">
    <property type="entry name" value="Amidase/PGRP_sf"/>
</dbReference>
<feature type="domain" description="N-acetylmuramoyl-L-alanine amidase" evidence="6">
    <location>
        <begin position="30"/>
        <end position="159"/>
    </location>
</feature>
<dbReference type="SUPFAM" id="SSF55846">
    <property type="entry name" value="N-acetylmuramoyl-L-alanine amidase-like"/>
    <property type="match status" value="1"/>
</dbReference>
<keyword evidence="7" id="KW-1185">Reference proteome</keyword>
<feature type="signal peptide" evidence="5">
    <location>
        <begin position="1"/>
        <end position="18"/>
    </location>
</feature>
<proteinExistence type="predicted"/>
<dbReference type="GO" id="GO:0009254">
    <property type="term" value="P:peptidoglycan turnover"/>
    <property type="evidence" value="ECO:0007669"/>
    <property type="project" value="TreeGrafter"/>
</dbReference>
<evidence type="ECO:0000256" key="3">
    <source>
        <dbReference type="ARBA" id="ARBA00022801"/>
    </source>
</evidence>
<dbReference type="AlphaFoldDB" id="A0A914UV77"/>
<evidence type="ECO:0000256" key="5">
    <source>
        <dbReference type="SAM" id="SignalP"/>
    </source>
</evidence>
<protein>
    <recommendedName>
        <fullName evidence="2">N-acetylmuramoyl-L-alanine amidase</fullName>
        <ecNumber evidence="2">3.5.1.28</ecNumber>
    </recommendedName>
</protein>
<evidence type="ECO:0000313" key="7">
    <source>
        <dbReference type="Proteomes" id="UP000887566"/>
    </source>
</evidence>
<dbReference type="GO" id="GO:0008745">
    <property type="term" value="F:N-acetylmuramoyl-L-alanine amidase activity"/>
    <property type="evidence" value="ECO:0007669"/>
    <property type="project" value="UniProtKB-EC"/>
</dbReference>
<keyword evidence="3" id="KW-0378">Hydrolase</keyword>